<dbReference type="AlphaFoldDB" id="A0A1F6DLS6"/>
<dbReference type="Gene3D" id="1.20.1440.60">
    <property type="entry name" value="23S rRNA-intervening sequence"/>
    <property type="match status" value="1"/>
</dbReference>
<organism evidence="1 2">
    <name type="scientific">Candidatus Kaiserbacteria bacterium RIFCSPHIGHO2_02_FULL_54_22</name>
    <dbReference type="NCBI Taxonomy" id="1798495"/>
    <lineage>
        <taxon>Bacteria</taxon>
        <taxon>Candidatus Kaiseribacteriota</taxon>
    </lineage>
</organism>
<gene>
    <name evidence="1" type="ORF">A3C19_00225</name>
</gene>
<sequence length="120" mass="13763">MLERAKAAYKMWLIVHRKMARSERFGIGDRIDALWLDLLDSLRKAAYASVSQKLPPLEEALRAVDAVRFFIQIAWESDLMAQSHFISLGKDIEEIGRMVGGWKRGILAKNPPRLQQDGKR</sequence>
<proteinExistence type="predicted"/>
<evidence type="ECO:0000313" key="2">
    <source>
        <dbReference type="Proteomes" id="UP000178532"/>
    </source>
</evidence>
<dbReference type="InterPro" id="IPR036583">
    <property type="entry name" value="23S_rRNA_IVS_sf"/>
</dbReference>
<dbReference type="STRING" id="1798495.A3C19_00225"/>
<dbReference type="CDD" id="cd16376">
    <property type="entry name" value="Avd_like"/>
    <property type="match status" value="1"/>
</dbReference>
<evidence type="ECO:0008006" key="3">
    <source>
        <dbReference type="Google" id="ProtNLM"/>
    </source>
</evidence>
<comment type="caution">
    <text evidence="1">The sequence shown here is derived from an EMBL/GenBank/DDBJ whole genome shotgun (WGS) entry which is preliminary data.</text>
</comment>
<protein>
    <recommendedName>
        <fullName evidence="3">Four helix bundle protein</fullName>
    </recommendedName>
</protein>
<name>A0A1F6DLS6_9BACT</name>
<dbReference type="EMBL" id="MFLI01000007">
    <property type="protein sequence ID" value="OGG62364.1"/>
    <property type="molecule type" value="Genomic_DNA"/>
</dbReference>
<evidence type="ECO:0000313" key="1">
    <source>
        <dbReference type="EMBL" id="OGG62364.1"/>
    </source>
</evidence>
<dbReference type="InterPro" id="IPR055360">
    <property type="entry name" value="bAvd"/>
</dbReference>
<reference evidence="1 2" key="1">
    <citation type="journal article" date="2016" name="Nat. Commun.">
        <title>Thousands of microbial genomes shed light on interconnected biogeochemical processes in an aquifer system.</title>
        <authorList>
            <person name="Anantharaman K."/>
            <person name="Brown C.T."/>
            <person name="Hug L.A."/>
            <person name="Sharon I."/>
            <person name="Castelle C.J."/>
            <person name="Probst A.J."/>
            <person name="Thomas B.C."/>
            <person name="Singh A."/>
            <person name="Wilkins M.J."/>
            <person name="Karaoz U."/>
            <person name="Brodie E.L."/>
            <person name="Williams K.H."/>
            <person name="Hubbard S.S."/>
            <person name="Banfield J.F."/>
        </authorList>
    </citation>
    <scope>NUCLEOTIDE SEQUENCE [LARGE SCALE GENOMIC DNA]</scope>
</reference>
<dbReference type="Proteomes" id="UP000178532">
    <property type="component" value="Unassembled WGS sequence"/>
</dbReference>
<accession>A0A1F6DLS6</accession>